<evidence type="ECO:0000313" key="7">
    <source>
        <dbReference type="EMBL" id="JAC00568.1"/>
    </source>
</evidence>
<dbReference type="OrthoDB" id="1232at2759"/>
<gene>
    <name evidence="7" type="primary">TADA3</name>
</gene>
<evidence type="ECO:0000256" key="3">
    <source>
        <dbReference type="ARBA" id="ARBA00023015"/>
    </source>
</evidence>
<dbReference type="PANTHER" id="PTHR13556:SF2">
    <property type="entry name" value="TRANSCRIPTIONAL ADAPTER 3"/>
    <property type="match status" value="1"/>
</dbReference>
<feature type="compositionally biased region" description="Low complexity" evidence="6">
    <location>
        <begin position="7"/>
        <end position="17"/>
    </location>
</feature>
<comment type="similarity">
    <text evidence="2">Belongs to the NGG1 family.</text>
</comment>
<dbReference type="GO" id="GO:0000124">
    <property type="term" value="C:SAGA complex"/>
    <property type="evidence" value="ECO:0007669"/>
    <property type="project" value="TreeGrafter"/>
</dbReference>
<keyword evidence="3" id="KW-0805">Transcription regulation</keyword>
<dbReference type="GeneID" id="101454898"/>
<evidence type="ECO:0000256" key="4">
    <source>
        <dbReference type="ARBA" id="ARBA00023163"/>
    </source>
</evidence>
<dbReference type="GO" id="GO:0003713">
    <property type="term" value="F:transcription coactivator activity"/>
    <property type="evidence" value="ECO:0007669"/>
    <property type="project" value="TreeGrafter"/>
</dbReference>
<evidence type="ECO:0000256" key="2">
    <source>
        <dbReference type="ARBA" id="ARBA00005330"/>
    </source>
</evidence>
<accession>W8BNY7</accession>
<dbReference type="EMBL" id="GAMC01005988">
    <property type="protein sequence ID" value="JAC00568.1"/>
    <property type="molecule type" value="mRNA"/>
</dbReference>
<evidence type="ECO:0000256" key="5">
    <source>
        <dbReference type="ARBA" id="ARBA00023242"/>
    </source>
</evidence>
<feature type="region of interest" description="Disordered" evidence="6">
    <location>
        <begin position="1"/>
        <end position="43"/>
    </location>
</feature>
<dbReference type="GO" id="GO:0005634">
    <property type="term" value="C:nucleus"/>
    <property type="evidence" value="ECO:0007669"/>
    <property type="project" value="UniProtKB-SubCell"/>
</dbReference>
<dbReference type="GO" id="GO:0006357">
    <property type="term" value="P:regulation of transcription by RNA polymerase II"/>
    <property type="evidence" value="ECO:0007669"/>
    <property type="project" value="TreeGrafter"/>
</dbReference>
<keyword evidence="5" id="KW-0539">Nucleus</keyword>
<evidence type="ECO:0000256" key="6">
    <source>
        <dbReference type="SAM" id="MobiDB-lite"/>
    </source>
</evidence>
<keyword evidence="4" id="KW-0804">Transcription</keyword>
<dbReference type="AlphaFoldDB" id="W8BNY7"/>
<dbReference type="InterPro" id="IPR019340">
    <property type="entry name" value="Histone_AcTrfase_su3"/>
</dbReference>
<dbReference type="KEGG" id="ccat:101454898"/>
<evidence type="ECO:0000256" key="1">
    <source>
        <dbReference type="ARBA" id="ARBA00004123"/>
    </source>
</evidence>
<protein>
    <submittedName>
        <fullName evidence="7">Transcriptional adapter 3</fullName>
    </submittedName>
</protein>
<dbReference type="Pfam" id="PF10198">
    <property type="entry name" value="Ada3"/>
    <property type="match status" value="1"/>
</dbReference>
<organism evidence="7">
    <name type="scientific">Ceratitis capitata</name>
    <name type="common">Mediterranean fruit fly</name>
    <name type="synonym">Tephritis capitata</name>
    <dbReference type="NCBI Taxonomy" id="7213"/>
    <lineage>
        <taxon>Eukaryota</taxon>
        <taxon>Metazoa</taxon>
        <taxon>Ecdysozoa</taxon>
        <taxon>Arthropoda</taxon>
        <taxon>Hexapoda</taxon>
        <taxon>Insecta</taxon>
        <taxon>Pterygota</taxon>
        <taxon>Neoptera</taxon>
        <taxon>Endopterygota</taxon>
        <taxon>Diptera</taxon>
        <taxon>Brachycera</taxon>
        <taxon>Muscomorpha</taxon>
        <taxon>Tephritoidea</taxon>
        <taxon>Tephritidae</taxon>
        <taxon>Ceratitis</taxon>
        <taxon>Ceratitis</taxon>
    </lineage>
</organism>
<feature type="region of interest" description="Disordered" evidence="6">
    <location>
        <begin position="109"/>
        <end position="195"/>
    </location>
</feature>
<comment type="subcellular location">
    <subcellularLocation>
        <location evidence="1">Nucleus</location>
    </subcellularLocation>
</comment>
<reference evidence="7" key="2">
    <citation type="journal article" date="2014" name="BMC Genomics">
        <title>A genomic perspective to assessing quality of mass-reared SIT flies used in Mediterranean fruit fly (Ceratitis capitata) eradication in California.</title>
        <authorList>
            <person name="Calla B."/>
            <person name="Hall B."/>
            <person name="Hou S."/>
            <person name="Geib S.M."/>
        </authorList>
    </citation>
    <scope>NUCLEOTIDE SEQUENCE</scope>
</reference>
<proteinExistence type="evidence at transcript level"/>
<dbReference type="CTD" id="32787"/>
<sequence length="486" mass="53661">MASSNAKSVKSSTFGSSSSGGGNRTGGKTGPVSSSSQPDVDTGIVGINIPLIKVKDNSKQLPTYHAALQRSADDNLAAEDLDSIQLELETLLSSVAQRYRVLKSEYESLDKDERRNERRTKHGASGEPTAAGAGNSSSGKRKRDEQSSVRKPKHTPASSLKHSKHAKNSPVAPNTDDSMDYVAPTGSHPHGQNRDHHLQKVALPKNDTPNKFWLSVEPYCMPLTNEDLRLLDDLLDQYSGPLVPPIPELGPHYSSIWAAEDLKEVQQASNPNSNSNRLKPQNSAATGMLKKAESMMDECVTGPLTQRLVSALLEEQLIQNPSELTAAAVADSSNSSSENTHSSAQMNFRSLSLLRNCIDIEKRVKKELIEQGILDLNDFPNNDDDEIHAEIKRLIAELSAIAEHNGTALRRLHEAAAEEIKRLEIKRKLDTVDQEILEAYKRTMQNKAKRKPLSIEEQQEIHRLTSEQKTLSDQLERLQANCFLYE</sequence>
<reference evidence="7" key="1">
    <citation type="submission" date="2013-07" db="EMBL/GenBank/DDBJ databases">
        <authorList>
            <person name="Geib S."/>
        </authorList>
    </citation>
    <scope>NUCLEOTIDE SEQUENCE</scope>
</reference>
<name>W8BNY7_CERCA</name>
<dbReference type="PANTHER" id="PTHR13556">
    <property type="entry name" value="TRANSCRIPTIONAL ADAPTER 3-RELATED"/>
    <property type="match status" value="1"/>
</dbReference>
<feature type="compositionally biased region" description="Gly residues" evidence="6">
    <location>
        <begin position="18"/>
        <end position="29"/>
    </location>
</feature>